<comment type="catalytic activity">
    <reaction evidence="1">
        <text>2-hydroxychromene-2-carboxylate = (3E)-4-(2-hydroxyphenyl)-2-oxobut-3-enoate</text>
        <dbReference type="Rhea" id="RHEA:27401"/>
        <dbReference type="ChEBI" id="CHEBI:59350"/>
        <dbReference type="ChEBI" id="CHEBI:59353"/>
        <dbReference type="EC" id="5.99.1.4"/>
    </reaction>
</comment>
<dbReference type="SUPFAM" id="SSF52833">
    <property type="entry name" value="Thioredoxin-like"/>
    <property type="match status" value="1"/>
</dbReference>
<dbReference type="PANTHER" id="PTHR42943:SF2">
    <property type="entry name" value="GLUTATHIONE S-TRANSFERASE KAPPA 1"/>
    <property type="match status" value="1"/>
</dbReference>
<organism evidence="4 5">
    <name type="scientific">Paroceanicella profunda</name>
    <dbReference type="NCBI Taxonomy" id="2579971"/>
    <lineage>
        <taxon>Bacteria</taxon>
        <taxon>Pseudomonadati</taxon>
        <taxon>Pseudomonadota</taxon>
        <taxon>Alphaproteobacteria</taxon>
        <taxon>Rhodobacterales</taxon>
        <taxon>Paracoccaceae</taxon>
        <taxon>Paroceanicella</taxon>
    </lineage>
</organism>
<dbReference type="EC" id="5.99.1.4" evidence="1"/>
<dbReference type="GO" id="GO:0004602">
    <property type="term" value="F:glutathione peroxidase activity"/>
    <property type="evidence" value="ECO:0007669"/>
    <property type="project" value="TreeGrafter"/>
</dbReference>
<accession>A0A5B8FXN0</accession>
<evidence type="ECO:0000256" key="1">
    <source>
        <dbReference type="PIRNR" id="PIRNR006386"/>
    </source>
</evidence>
<evidence type="ECO:0000259" key="3">
    <source>
        <dbReference type="Pfam" id="PF01323"/>
    </source>
</evidence>
<dbReference type="InterPro" id="IPR001853">
    <property type="entry name" value="DSBA-like_thioredoxin_dom"/>
</dbReference>
<comment type="similarity">
    <text evidence="1">Belongs to the GST superfamily. NadH family.</text>
</comment>
<dbReference type="RefSeq" id="WP_138571960.1">
    <property type="nucleotide sequence ID" value="NZ_CP040818.1"/>
</dbReference>
<evidence type="ECO:0000313" key="4">
    <source>
        <dbReference type="EMBL" id="QDL91990.1"/>
    </source>
</evidence>
<dbReference type="KEGG" id="ppru:FDP22_09505"/>
<dbReference type="PANTHER" id="PTHR42943">
    <property type="entry name" value="GLUTATHIONE S-TRANSFERASE KAPPA"/>
    <property type="match status" value="1"/>
</dbReference>
<sequence>MTTIDYFMVTVSPYTYLAGLELEALAARHGAEIVYRPFAIGKVFEATGTPLPPQRHPSRQSYRLKDIARSAAAAGLPINVKPRHWPVNPVPSCAAVIAAQEAGSPNVGALAHALLAACWAEERDIADEAEVKACMSAFDVDPALLDRRLLASVETFERNTALALEKGVFGAPTYVVGEEVFWGHDRLGHLEAHLAAL</sequence>
<dbReference type="Proteomes" id="UP000305888">
    <property type="component" value="Chromosome"/>
</dbReference>
<dbReference type="InterPro" id="IPR044087">
    <property type="entry name" value="NahD-like"/>
</dbReference>
<protein>
    <recommendedName>
        <fullName evidence="1">2-hydroxychromene-2-carboxylate isomerase</fullName>
        <ecNumber evidence="1">5.99.1.4</ecNumber>
    </recommendedName>
</protein>
<feature type="domain" description="DSBA-like thioredoxin" evidence="3">
    <location>
        <begin position="3"/>
        <end position="194"/>
    </location>
</feature>
<evidence type="ECO:0000256" key="2">
    <source>
        <dbReference type="PIRSR" id="PIRSR006386-1"/>
    </source>
</evidence>
<name>A0A5B8FXN0_9RHOB</name>
<dbReference type="GO" id="GO:0018845">
    <property type="term" value="F:2-hydroxychromene-2-carboxylate isomerase activity"/>
    <property type="evidence" value="ECO:0007669"/>
    <property type="project" value="UniProtKB-UniRule"/>
</dbReference>
<dbReference type="GO" id="GO:0004364">
    <property type="term" value="F:glutathione transferase activity"/>
    <property type="evidence" value="ECO:0007669"/>
    <property type="project" value="TreeGrafter"/>
</dbReference>
<proteinExistence type="inferred from homology"/>
<dbReference type="InterPro" id="IPR051924">
    <property type="entry name" value="GST_Kappa/NadH"/>
</dbReference>
<dbReference type="GO" id="GO:0006749">
    <property type="term" value="P:glutathione metabolic process"/>
    <property type="evidence" value="ECO:0007669"/>
    <property type="project" value="TreeGrafter"/>
</dbReference>
<keyword evidence="1 4" id="KW-0413">Isomerase</keyword>
<dbReference type="InterPro" id="IPR036249">
    <property type="entry name" value="Thioredoxin-like_sf"/>
</dbReference>
<dbReference type="OrthoDB" id="5244108at2"/>
<dbReference type="AlphaFoldDB" id="A0A5B8FXN0"/>
<reference evidence="4 5" key="1">
    <citation type="submission" date="2019-06" db="EMBL/GenBank/DDBJ databases">
        <title>Genome sequence of Rhodobacteraceae bacterium D4M1.</title>
        <authorList>
            <person name="Cao J."/>
        </authorList>
    </citation>
    <scope>NUCLEOTIDE SEQUENCE [LARGE SCALE GENOMIC DNA]</scope>
    <source>
        <strain evidence="4 5">D4M1</strain>
    </source>
</reference>
<dbReference type="Gene3D" id="3.40.30.10">
    <property type="entry name" value="Glutaredoxin"/>
    <property type="match status" value="1"/>
</dbReference>
<dbReference type="PIRSF" id="PIRSF006386">
    <property type="entry name" value="HCCAis_GSTk"/>
    <property type="match status" value="1"/>
</dbReference>
<keyword evidence="5" id="KW-1185">Reference proteome</keyword>
<evidence type="ECO:0000313" key="5">
    <source>
        <dbReference type="Proteomes" id="UP000305888"/>
    </source>
</evidence>
<dbReference type="Pfam" id="PF01323">
    <property type="entry name" value="DSBA"/>
    <property type="match status" value="1"/>
</dbReference>
<dbReference type="EMBL" id="CP040818">
    <property type="protein sequence ID" value="QDL91990.1"/>
    <property type="molecule type" value="Genomic_DNA"/>
</dbReference>
<dbReference type="GO" id="GO:1901170">
    <property type="term" value="P:naphthalene catabolic process"/>
    <property type="evidence" value="ECO:0007669"/>
    <property type="project" value="InterPro"/>
</dbReference>
<gene>
    <name evidence="4" type="ORF">FDP22_09505</name>
</gene>
<feature type="active site" description="Nucleophile" evidence="2">
    <location>
        <position position="12"/>
    </location>
</feature>
<dbReference type="CDD" id="cd03022">
    <property type="entry name" value="DsbA_HCCA_Iso"/>
    <property type="match status" value="1"/>
</dbReference>
<dbReference type="InterPro" id="IPR014440">
    <property type="entry name" value="HCCAis_GSTk"/>
</dbReference>